<dbReference type="EMBL" id="MU277222">
    <property type="protein sequence ID" value="KAI0059989.1"/>
    <property type="molecule type" value="Genomic_DNA"/>
</dbReference>
<sequence length="161" mass="18469">MIFPGSIVRASRDSPDTVFTNSSHVFLTPQDSMYYQWRLRDFKFDLCYISAAVPDRERLHAGNKSYLASGDLGNIEVWNVSHPERLREMSWSQRPPRIALLGTLNFSRVDQMDGWQLKSPTPRFNCPDGRYTVEITCSGCRIQLEQVFSMPALGFELQMLG</sequence>
<proteinExistence type="predicted"/>
<evidence type="ECO:0000313" key="1">
    <source>
        <dbReference type="EMBL" id="KAI0059989.1"/>
    </source>
</evidence>
<dbReference type="Proteomes" id="UP000814140">
    <property type="component" value="Unassembled WGS sequence"/>
</dbReference>
<reference evidence="1" key="2">
    <citation type="journal article" date="2022" name="New Phytol.">
        <title>Evolutionary transition to the ectomycorrhizal habit in the genomes of a hyperdiverse lineage of mushroom-forming fungi.</title>
        <authorList>
            <person name="Looney B."/>
            <person name="Miyauchi S."/>
            <person name="Morin E."/>
            <person name="Drula E."/>
            <person name="Courty P.E."/>
            <person name="Kohler A."/>
            <person name="Kuo A."/>
            <person name="LaButti K."/>
            <person name="Pangilinan J."/>
            <person name="Lipzen A."/>
            <person name="Riley R."/>
            <person name="Andreopoulos W."/>
            <person name="He G."/>
            <person name="Johnson J."/>
            <person name="Nolan M."/>
            <person name="Tritt A."/>
            <person name="Barry K.W."/>
            <person name="Grigoriev I.V."/>
            <person name="Nagy L.G."/>
            <person name="Hibbett D."/>
            <person name="Henrissat B."/>
            <person name="Matheny P.B."/>
            <person name="Labbe J."/>
            <person name="Martin F.M."/>
        </authorList>
    </citation>
    <scope>NUCLEOTIDE SEQUENCE</scope>
    <source>
        <strain evidence="1">HHB10654</strain>
    </source>
</reference>
<evidence type="ECO:0000313" key="2">
    <source>
        <dbReference type="Proteomes" id="UP000814140"/>
    </source>
</evidence>
<comment type="caution">
    <text evidence="1">The sequence shown here is derived from an EMBL/GenBank/DDBJ whole genome shotgun (WGS) entry which is preliminary data.</text>
</comment>
<protein>
    <submittedName>
        <fullName evidence="1">Uncharacterized protein</fullName>
    </submittedName>
</protein>
<keyword evidence="2" id="KW-1185">Reference proteome</keyword>
<organism evidence="1 2">
    <name type="scientific">Artomyces pyxidatus</name>
    <dbReference type="NCBI Taxonomy" id="48021"/>
    <lineage>
        <taxon>Eukaryota</taxon>
        <taxon>Fungi</taxon>
        <taxon>Dikarya</taxon>
        <taxon>Basidiomycota</taxon>
        <taxon>Agaricomycotina</taxon>
        <taxon>Agaricomycetes</taxon>
        <taxon>Russulales</taxon>
        <taxon>Auriscalpiaceae</taxon>
        <taxon>Artomyces</taxon>
    </lineage>
</organism>
<name>A0ACB8SU11_9AGAM</name>
<gene>
    <name evidence="1" type="ORF">BV25DRAFT_1013086</name>
</gene>
<accession>A0ACB8SU11</accession>
<reference evidence="1" key="1">
    <citation type="submission" date="2021-03" db="EMBL/GenBank/DDBJ databases">
        <authorList>
            <consortium name="DOE Joint Genome Institute"/>
            <person name="Ahrendt S."/>
            <person name="Looney B.P."/>
            <person name="Miyauchi S."/>
            <person name="Morin E."/>
            <person name="Drula E."/>
            <person name="Courty P.E."/>
            <person name="Chicoki N."/>
            <person name="Fauchery L."/>
            <person name="Kohler A."/>
            <person name="Kuo A."/>
            <person name="Labutti K."/>
            <person name="Pangilinan J."/>
            <person name="Lipzen A."/>
            <person name="Riley R."/>
            <person name="Andreopoulos W."/>
            <person name="He G."/>
            <person name="Johnson J."/>
            <person name="Barry K.W."/>
            <person name="Grigoriev I.V."/>
            <person name="Nagy L."/>
            <person name="Hibbett D."/>
            <person name="Henrissat B."/>
            <person name="Matheny P.B."/>
            <person name="Labbe J."/>
            <person name="Martin F."/>
        </authorList>
    </citation>
    <scope>NUCLEOTIDE SEQUENCE</scope>
    <source>
        <strain evidence="1">HHB10654</strain>
    </source>
</reference>